<reference evidence="3" key="2">
    <citation type="submission" date="2022-01" db="EMBL/GenBank/DDBJ databases">
        <authorList>
            <person name="Zivanovic Y."/>
            <person name="Moreira D."/>
            <person name="Lopez-Garcia P."/>
        </authorList>
    </citation>
    <scope>NUCLEOTIDE SEQUENCE</scope>
    <source>
        <strain evidence="3">G9</strain>
    </source>
</reference>
<sequence length="353" mass="40679">MKSSHVGVTIQAIGDRLYLRATFPPKPGSSKTEPYQQRIALGVRGTPAGVSFAEKEARKVGALLDCQQFDWGPYLHRDATDSVGDWVNRFEKHYFNQRERNDKTQTTWDGDYHKVFKGLPPDEPLTGDLLHRTILNTRPDSKTRRRACMALGALASFAGIELDLTGLRGSYSPQKSSPREIPDDRLISEIYYELKNRSWAWVYGMLATYGLRPHEIFRLNYETLSQGDRIVQVQGNTKTGYRRVWPCYPEWFDEFGLSHVSLPPINRERPNLATGRAVGQYLRKYLPSFTPYDLRHAWAIRTLEYGLDLTLAAQQMGHSVQVHSQTYHHWISERHHQRAFEALMLRPDRPLPP</sequence>
<dbReference type="RefSeq" id="WP_277865426.1">
    <property type="nucleotide sequence ID" value="NZ_JAKKUT010000001.1"/>
</dbReference>
<dbReference type="PROSITE" id="PS51898">
    <property type="entry name" value="TYR_RECOMBINASE"/>
    <property type="match status" value="1"/>
</dbReference>
<protein>
    <submittedName>
        <fullName evidence="3">Site-specific integrase</fullName>
    </submittedName>
</protein>
<keyword evidence="1" id="KW-0233">DNA recombination</keyword>
<dbReference type="EMBL" id="JAKKUT010000001">
    <property type="protein sequence ID" value="MDG2989503.1"/>
    <property type="molecule type" value="Genomic_DNA"/>
</dbReference>
<dbReference type="Proteomes" id="UP001154265">
    <property type="component" value="Unassembled WGS sequence"/>
</dbReference>
<comment type="caution">
    <text evidence="3">The sequence shown here is derived from an EMBL/GenBank/DDBJ whole genome shotgun (WGS) entry which is preliminary data.</text>
</comment>
<organism evidence="3 4">
    <name type="scientific">Candidatus Synechococcus calcipolaris G9</name>
    <dbReference type="NCBI Taxonomy" id="1497997"/>
    <lineage>
        <taxon>Bacteria</taxon>
        <taxon>Bacillati</taxon>
        <taxon>Cyanobacteriota</taxon>
        <taxon>Cyanophyceae</taxon>
        <taxon>Synechococcales</taxon>
        <taxon>Synechococcaceae</taxon>
        <taxon>Synechococcus</taxon>
    </lineage>
</organism>
<name>A0ABT6EUE6_9SYNE</name>
<evidence type="ECO:0000256" key="1">
    <source>
        <dbReference type="ARBA" id="ARBA00023172"/>
    </source>
</evidence>
<dbReference type="InterPro" id="IPR002104">
    <property type="entry name" value="Integrase_catalytic"/>
</dbReference>
<gene>
    <name evidence="3" type="ORF">L3556_00935</name>
</gene>
<dbReference type="Gene3D" id="1.10.443.10">
    <property type="entry name" value="Intergrase catalytic core"/>
    <property type="match status" value="1"/>
</dbReference>
<reference evidence="3" key="1">
    <citation type="journal article" date="2022" name="Genome Biol. Evol.">
        <title>A New Gene Family Diagnostic for Intracellular Biomineralization of Amorphous Ca Carbonates by Cyanobacteria.</title>
        <authorList>
            <person name="Benzerara K."/>
            <person name="Duprat E."/>
            <person name="Bitard-Feildel T."/>
            <person name="Caumes G."/>
            <person name="Cassier-Chauvat C."/>
            <person name="Chauvat F."/>
            <person name="Dezi M."/>
            <person name="Diop S.I."/>
            <person name="Gaschignard G."/>
            <person name="Gorgen S."/>
            <person name="Gugger M."/>
            <person name="Lopez-Garcia P."/>
            <person name="Millet M."/>
            <person name="Skouri-Panet F."/>
            <person name="Moreira D."/>
            <person name="Callebaut I."/>
        </authorList>
    </citation>
    <scope>NUCLEOTIDE SEQUENCE</scope>
    <source>
        <strain evidence="3">G9</strain>
    </source>
</reference>
<evidence type="ECO:0000313" key="4">
    <source>
        <dbReference type="Proteomes" id="UP001154265"/>
    </source>
</evidence>
<dbReference type="InterPro" id="IPR011010">
    <property type="entry name" value="DNA_brk_join_enz"/>
</dbReference>
<dbReference type="SUPFAM" id="SSF56349">
    <property type="entry name" value="DNA breaking-rejoining enzymes"/>
    <property type="match status" value="1"/>
</dbReference>
<evidence type="ECO:0000313" key="3">
    <source>
        <dbReference type="EMBL" id="MDG2989503.1"/>
    </source>
</evidence>
<evidence type="ECO:0000259" key="2">
    <source>
        <dbReference type="PROSITE" id="PS51898"/>
    </source>
</evidence>
<proteinExistence type="predicted"/>
<feature type="domain" description="Tyr recombinase" evidence="2">
    <location>
        <begin position="176"/>
        <end position="341"/>
    </location>
</feature>
<dbReference type="InterPro" id="IPR013762">
    <property type="entry name" value="Integrase-like_cat_sf"/>
</dbReference>
<keyword evidence="4" id="KW-1185">Reference proteome</keyword>
<accession>A0ABT6EUE6</accession>